<dbReference type="PANTHER" id="PTHR45036:SF1">
    <property type="entry name" value="METHYLTRANSFERASE LIKE 7A"/>
    <property type="match status" value="1"/>
</dbReference>
<accession>A0A7M5VFK4</accession>
<name>A0A7M5VFK4_9CNID</name>
<dbReference type="EnsemblMetazoa" id="CLYHEMT010667.1">
    <property type="protein sequence ID" value="CLYHEMP010667.1"/>
    <property type="gene ID" value="CLYHEMG010667"/>
</dbReference>
<dbReference type="PANTHER" id="PTHR45036">
    <property type="entry name" value="METHYLTRANSFERASE LIKE 7B"/>
    <property type="match status" value="1"/>
</dbReference>
<dbReference type="GeneID" id="136822110"/>
<organism evidence="2 3">
    <name type="scientific">Clytia hemisphaerica</name>
    <dbReference type="NCBI Taxonomy" id="252671"/>
    <lineage>
        <taxon>Eukaryota</taxon>
        <taxon>Metazoa</taxon>
        <taxon>Cnidaria</taxon>
        <taxon>Hydrozoa</taxon>
        <taxon>Hydroidolina</taxon>
        <taxon>Leptothecata</taxon>
        <taxon>Obeliida</taxon>
        <taxon>Clytiidae</taxon>
        <taxon>Clytia</taxon>
    </lineage>
</organism>
<dbReference type="AlphaFoldDB" id="A0A7M5VFK4"/>
<reference evidence="2" key="1">
    <citation type="submission" date="2021-01" db="UniProtKB">
        <authorList>
            <consortium name="EnsemblMetazoa"/>
        </authorList>
    </citation>
    <scope>IDENTIFICATION</scope>
</reference>
<dbReference type="SUPFAM" id="SSF53335">
    <property type="entry name" value="S-adenosyl-L-methionine-dependent methyltransferases"/>
    <property type="match status" value="1"/>
</dbReference>
<feature type="domain" description="Methyltransferase type 11" evidence="1">
    <location>
        <begin position="98"/>
        <end position="197"/>
    </location>
</feature>
<dbReference type="GO" id="GO:0008757">
    <property type="term" value="F:S-adenosylmethionine-dependent methyltransferase activity"/>
    <property type="evidence" value="ECO:0007669"/>
    <property type="project" value="InterPro"/>
</dbReference>
<dbReference type="Pfam" id="PF08241">
    <property type="entry name" value="Methyltransf_11"/>
    <property type="match status" value="1"/>
</dbReference>
<dbReference type="OrthoDB" id="416496at2759"/>
<dbReference type="RefSeq" id="XP_066934426.1">
    <property type="nucleotide sequence ID" value="XM_067078325.1"/>
</dbReference>
<sequence length="271" mass="31025">MNLFVDWLLNLSTNWMPSSSSTSTEWLLSLLSPVLALILVNYKRETFAGIFNRLIQRCHAYISDGMREVYNKSVIKRKEDLFQTMAKDQIFQKGKKILEIGSGSGANLEFFPKDANISLVALDSNEYCRPYLEKRLESFPNVRLDSYLIASAEDMSRIESNSIDCVLSTIVLCSVKNQKNVLREIKRVLKPGCRFYFMENVIANNGSIMSRFQNALNPVNKVILDGCNVNRETLPEIKNAGFSKVHYERFEANLEYVCAMFRPHITGYAEK</sequence>
<dbReference type="Proteomes" id="UP000594262">
    <property type="component" value="Unplaced"/>
</dbReference>
<evidence type="ECO:0000259" key="1">
    <source>
        <dbReference type="Pfam" id="PF08241"/>
    </source>
</evidence>
<dbReference type="InterPro" id="IPR052356">
    <property type="entry name" value="Thiol_S-MT"/>
</dbReference>
<evidence type="ECO:0000313" key="3">
    <source>
        <dbReference type="Proteomes" id="UP000594262"/>
    </source>
</evidence>
<proteinExistence type="predicted"/>
<protein>
    <recommendedName>
        <fullName evidence="1">Methyltransferase type 11 domain-containing protein</fullName>
    </recommendedName>
</protein>
<dbReference type="InterPro" id="IPR013216">
    <property type="entry name" value="Methyltransf_11"/>
</dbReference>
<keyword evidence="3" id="KW-1185">Reference proteome</keyword>
<dbReference type="InterPro" id="IPR029063">
    <property type="entry name" value="SAM-dependent_MTases_sf"/>
</dbReference>
<dbReference type="Gene3D" id="3.40.50.150">
    <property type="entry name" value="Vaccinia Virus protein VP39"/>
    <property type="match status" value="1"/>
</dbReference>
<evidence type="ECO:0000313" key="2">
    <source>
        <dbReference type="EnsemblMetazoa" id="CLYHEMP010667.1"/>
    </source>
</evidence>
<dbReference type="CDD" id="cd02440">
    <property type="entry name" value="AdoMet_MTases"/>
    <property type="match status" value="1"/>
</dbReference>